<sequence>MASKRNKSNEYRRTRHDHATETAEDYVEAIAQIESDRGECRGADLARLFAVSHVTVTKTVARLKDEGLVDSQPYGPISLTARGRKLARESQERHELVLGFLLAIGVSEQAARVDAEGIEHHVSSETLDCFAEWIAKIEASK</sequence>
<evidence type="ECO:0000256" key="13">
    <source>
        <dbReference type="ARBA" id="ARBA00032593"/>
    </source>
</evidence>
<keyword evidence="9" id="KW-0010">Activator</keyword>
<evidence type="ECO:0000256" key="2">
    <source>
        <dbReference type="ARBA" id="ARBA00007871"/>
    </source>
</evidence>
<evidence type="ECO:0000256" key="1">
    <source>
        <dbReference type="ARBA" id="ARBA00004496"/>
    </source>
</evidence>
<evidence type="ECO:0000256" key="9">
    <source>
        <dbReference type="ARBA" id="ARBA00023159"/>
    </source>
</evidence>
<evidence type="ECO:0000256" key="12">
    <source>
        <dbReference type="ARBA" id="ARBA00025185"/>
    </source>
</evidence>
<dbReference type="EMBL" id="CP036278">
    <property type="protein sequence ID" value="QDU57252.1"/>
    <property type="molecule type" value="Genomic_DNA"/>
</dbReference>
<dbReference type="PROSITE" id="PS50944">
    <property type="entry name" value="HTH_DTXR"/>
    <property type="match status" value="1"/>
</dbReference>
<gene>
    <name evidence="15" type="primary">mntR</name>
    <name evidence="15" type="ORF">Pan181_34670</name>
</gene>
<dbReference type="Pfam" id="PF02742">
    <property type="entry name" value="Fe_dep_repr_C"/>
    <property type="match status" value="1"/>
</dbReference>
<dbReference type="SUPFAM" id="SSF46785">
    <property type="entry name" value="Winged helix' DNA-binding domain"/>
    <property type="match status" value="1"/>
</dbReference>
<evidence type="ECO:0000256" key="5">
    <source>
        <dbReference type="ARBA" id="ARBA00022490"/>
    </source>
</evidence>
<dbReference type="InterPro" id="IPR050536">
    <property type="entry name" value="DtxR_MntR_Metal-Reg"/>
</dbReference>
<evidence type="ECO:0000256" key="7">
    <source>
        <dbReference type="ARBA" id="ARBA00023015"/>
    </source>
</evidence>
<dbReference type="GO" id="GO:0003677">
    <property type="term" value="F:DNA binding"/>
    <property type="evidence" value="ECO:0007669"/>
    <property type="project" value="UniProtKB-KW"/>
</dbReference>
<organism evidence="15 16">
    <name type="scientific">Aeoliella mucimassa</name>
    <dbReference type="NCBI Taxonomy" id="2527972"/>
    <lineage>
        <taxon>Bacteria</taxon>
        <taxon>Pseudomonadati</taxon>
        <taxon>Planctomycetota</taxon>
        <taxon>Planctomycetia</taxon>
        <taxon>Pirellulales</taxon>
        <taxon>Lacipirellulaceae</taxon>
        <taxon>Aeoliella</taxon>
    </lineage>
</organism>
<reference evidence="15 16" key="1">
    <citation type="submission" date="2019-02" db="EMBL/GenBank/DDBJ databases">
        <title>Deep-cultivation of Planctomycetes and their phenomic and genomic characterization uncovers novel biology.</title>
        <authorList>
            <person name="Wiegand S."/>
            <person name="Jogler M."/>
            <person name="Boedeker C."/>
            <person name="Pinto D."/>
            <person name="Vollmers J."/>
            <person name="Rivas-Marin E."/>
            <person name="Kohn T."/>
            <person name="Peeters S.H."/>
            <person name="Heuer A."/>
            <person name="Rast P."/>
            <person name="Oberbeckmann S."/>
            <person name="Bunk B."/>
            <person name="Jeske O."/>
            <person name="Meyerdierks A."/>
            <person name="Storesund J.E."/>
            <person name="Kallscheuer N."/>
            <person name="Luecker S."/>
            <person name="Lage O.M."/>
            <person name="Pohl T."/>
            <person name="Merkel B.J."/>
            <person name="Hornburger P."/>
            <person name="Mueller R.-W."/>
            <person name="Bruemmer F."/>
            <person name="Labrenz M."/>
            <person name="Spormann A.M."/>
            <person name="Op den Camp H."/>
            <person name="Overmann J."/>
            <person name="Amann R."/>
            <person name="Jetten M.S.M."/>
            <person name="Mascher T."/>
            <person name="Medema M.H."/>
            <person name="Devos D.P."/>
            <person name="Kaster A.-K."/>
            <person name="Ovreas L."/>
            <person name="Rohde M."/>
            <person name="Galperin M.Y."/>
            <person name="Jogler C."/>
        </authorList>
    </citation>
    <scope>NUCLEOTIDE SEQUENCE [LARGE SCALE GENOMIC DNA]</scope>
    <source>
        <strain evidence="15 16">Pan181</strain>
    </source>
</reference>
<keyword evidence="11" id="KW-0464">Manganese</keyword>
<dbReference type="SMART" id="SM00529">
    <property type="entry name" value="HTH_DTXR"/>
    <property type="match status" value="1"/>
</dbReference>
<keyword evidence="16" id="KW-1185">Reference proteome</keyword>
<dbReference type="NCBIfam" id="NF008273">
    <property type="entry name" value="PRK11050.1"/>
    <property type="match status" value="1"/>
</dbReference>
<dbReference type="InterPro" id="IPR036388">
    <property type="entry name" value="WH-like_DNA-bd_sf"/>
</dbReference>
<evidence type="ECO:0000313" key="16">
    <source>
        <dbReference type="Proteomes" id="UP000315750"/>
    </source>
</evidence>
<dbReference type="SUPFAM" id="SSF47979">
    <property type="entry name" value="Iron-dependent repressor protein, dimerization domain"/>
    <property type="match status" value="1"/>
</dbReference>
<keyword evidence="5" id="KW-0963">Cytoplasm</keyword>
<proteinExistence type="inferred from homology"/>
<evidence type="ECO:0000259" key="14">
    <source>
        <dbReference type="PROSITE" id="PS50944"/>
    </source>
</evidence>
<evidence type="ECO:0000256" key="3">
    <source>
        <dbReference type="ARBA" id="ARBA00011738"/>
    </source>
</evidence>
<dbReference type="InterPro" id="IPR036421">
    <property type="entry name" value="Fe_dep_repressor_sf"/>
</dbReference>
<comment type="subcellular location">
    <subcellularLocation>
        <location evidence="1">Cytoplasm</location>
    </subcellularLocation>
</comment>
<dbReference type="GO" id="GO:0003700">
    <property type="term" value="F:DNA-binding transcription factor activity"/>
    <property type="evidence" value="ECO:0007669"/>
    <property type="project" value="InterPro"/>
</dbReference>
<dbReference type="GO" id="GO:0005737">
    <property type="term" value="C:cytoplasm"/>
    <property type="evidence" value="ECO:0007669"/>
    <property type="project" value="UniProtKB-SubCell"/>
</dbReference>
<evidence type="ECO:0000256" key="8">
    <source>
        <dbReference type="ARBA" id="ARBA00023125"/>
    </source>
</evidence>
<dbReference type="InterPro" id="IPR036390">
    <property type="entry name" value="WH_DNA-bd_sf"/>
</dbReference>
<dbReference type="Pfam" id="PF01325">
    <property type="entry name" value="Fe_dep_repress"/>
    <property type="match status" value="1"/>
</dbReference>
<dbReference type="Gene3D" id="1.10.60.10">
    <property type="entry name" value="Iron dependent repressor, metal binding and dimerisation domain"/>
    <property type="match status" value="1"/>
</dbReference>
<evidence type="ECO:0000256" key="11">
    <source>
        <dbReference type="ARBA" id="ARBA00023211"/>
    </source>
</evidence>
<dbReference type="Gene3D" id="1.10.10.10">
    <property type="entry name" value="Winged helix-like DNA-binding domain superfamily/Winged helix DNA-binding domain"/>
    <property type="match status" value="1"/>
</dbReference>
<dbReference type="OrthoDB" id="9791355at2"/>
<dbReference type="KEGG" id="amuc:Pan181_34670"/>
<protein>
    <recommendedName>
        <fullName evidence="4">Transcriptional regulator MntR</fullName>
    </recommendedName>
    <alternativeName>
        <fullName evidence="13">Manganese transport regulator</fullName>
    </alternativeName>
</protein>
<keyword evidence="10" id="KW-0804">Transcription</keyword>
<dbReference type="InterPro" id="IPR001367">
    <property type="entry name" value="Fe_dep_repressor"/>
</dbReference>
<keyword evidence="7" id="KW-0805">Transcription regulation</keyword>
<dbReference type="InterPro" id="IPR022689">
    <property type="entry name" value="Iron_dep_repressor"/>
</dbReference>
<evidence type="ECO:0000256" key="10">
    <source>
        <dbReference type="ARBA" id="ARBA00023163"/>
    </source>
</evidence>
<keyword evidence="6" id="KW-0678">Repressor</keyword>
<dbReference type="Proteomes" id="UP000315750">
    <property type="component" value="Chromosome"/>
</dbReference>
<dbReference type="GO" id="GO:0046914">
    <property type="term" value="F:transition metal ion binding"/>
    <property type="evidence" value="ECO:0007669"/>
    <property type="project" value="InterPro"/>
</dbReference>
<comment type="function">
    <text evidence="12">In the presence of manganese, represses expression of mntH and mntS. Up-regulates expression of mntP.</text>
</comment>
<evidence type="ECO:0000256" key="4">
    <source>
        <dbReference type="ARBA" id="ARBA00022386"/>
    </source>
</evidence>
<evidence type="ECO:0000313" key="15">
    <source>
        <dbReference type="EMBL" id="QDU57252.1"/>
    </source>
</evidence>
<dbReference type="PANTHER" id="PTHR33238">
    <property type="entry name" value="IRON (METAL) DEPENDENT REPRESSOR, DTXR FAMILY"/>
    <property type="match status" value="1"/>
</dbReference>
<evidence type="ECO:0000256" key="6">
    <source>
        <dbReference type="ARBA" id="ARBA00022491"/>
    </source>
</evidence>
<name>A0A518ARA5_9BACT</name>
<comment type="subunit">
    <text evidence="3">Homodimer.</text>
</comment>
<dbReference type="GO" id="GO:0046983">
    <property type="term" value="F:protein dimerization activity"/>
    <property type="evidence" value="ECO:0007669"/>
    <property type="project" value="InterPro"/>
</dbReference>
<dbReference type="AlphaFoldDB" id="A0A518ARA5"/>
<keyword evidence="8" id="KW-0238">DNA-binding</keyword>
<dbReference type="PANTHER" id="PTHR33238:SF11">
    <property type="entry name" value="TRANSCRIPTIONAL REGULATOR MNTR"/>
    <property type="match status" value="1"/>
</dbReference>
<dbReference type="RefSeq" id="WP_145248295.1">
    <property type="nucleotide sequence ID" value="NZ_CP036278.1"/>
</dbReference>
<dbReference type="InterPro" id="IPR022687">
    <property type="entry name" value="HTH_DTXR"/>
</dbReference>
<comment type="similarity">
    <text evidence="2">Belongs to the DtxR/MntR family.</text>
</comment>
<feature type="domain" description="HTH dtxR-type" evidence="14">
    <location>
        <begin position="19"/>
        <end position="80"/>
    </location>
</feature>
<accession>A0A518ARA5</accession>